<protein>
    <recommendedName>
        <fullName evidence="5">DUF4329 domain-containing protein</fullName>
    </recommendedName>
</protein>
<evidence type="ECO:0000313" key="4">
    <source>
        <dbReference type="Proteomes" id="UP000183126"/>
    </source>
</evidence>
<evidence type="ECO:0000313" key="2">
    <source>
        <dbReference type="EMBL" id="SDS25836.1"/>
    </source>
</evidence>
<dbReference type="Proteomes" id="UP000052019">
    <property type="component" value="Unassembled WGS sequence"/>
</dbReference>
<evidence type="ECO:0008006" key="5">
    <source>
        <dbReference type="Google" id="ProtNLM"/>
    </source>
</evidence>
<gene>
    <name evidence="2" type="ORF">SAMN04490205_1957</name>
    <name evidence="1" type="ORF">TU79_20575</name>
</gene>
<dbReference type="EMBL" id="LT629760">
    <property type="protein sequence ID" value="SDS25836.1"/>
    <property type="molecule type" value="Genomic_DNA"/>
</dbReference>
<dbReference type="Proteomes" id="UP000183126">
    <property type="component" value="Chromosome I"/>
</dbReference>
<keyword evidence="4" id="KW-1185">Reference proteome</keyword>
<dbReference type="OrthoDB" id="7029244at2"/>
<evidence type="ECO:0000313" key="1">
    <source>
        <dbReference type="EMBL" id="KRP58321.1"/>
    </source>
</evidence>
<sequence>MDQSLSREKRATLGALTPAFISADDAARHVHEHIPRNATLEYGSVILQRLDDELFVASTPVPGRATTFDWTQLLDRAGPAEDFVNPANYRIVASLHSHPDNVAATSRLNPAWSQPQVKAFISFYSEPDISFNFRERARFGLAYLSGPDGTLLKFQPHDTPAAEGYVHWLETQGAWDSPHAHDGTLEGAFKKLAEVGTLTFLQSSPSWGGSVGGVPGNWRPLQPFVSKPLPLACGPVFASRELALQHAWSRIQRQPGARQQVLILQQTLEQSYIASEAVSAQTLFGQLPGLPPDYHVDSFYIHARPLPGQYPALEDWLYKNFISPAQLAYHIAQFRRFAPTEQSTLGATLYIRLRDEALLRYRFSGSAAESRLLVVAGDGTVTDNGQQAQLHSGALLTRAFVQQVAEAGELTVEKTSALWDRAGVVDSGWRPYAGFALPGLSRPFLCADDAVRYAHASIGARRDQMLGGFVLQRQDGRFVVTEPAPAPVRPLLYEGWYPKDRLGKPIALHAGHHLAGRYGSCAGLSTQDLTAFKRLKWHHQETELYGQMFTDQDVAAILQSGLPGYLSGTQDSLISFRPGETGSAWREQWQPQATGAKSLVAKQLEAGSIKPSDVVRSLAEAGTLHVMSGTPLWGPAEKVEVDWGPNVRVLEFQRPVALNHGALFDSADEAALDLYHRQPQRERPRYVTQYFAFIFKHVRREEYVASELLPATQKTPLLSLKTASADSVPEGFACCGMYYMSNRAGDSAVVALERFFILPQDMRTAIVELSSAVTLPATQAALYIAPAEGALLRYRSSSTTTLFDEQRSGDTLKTIQAKLELGTLTSTGFVQHVARAGDLQVIRNSPCWDRLGNVTTLWKPYAHITRRRLSPAFLSMDDAARYVRRRVPLTASVYYAGVILRRDDGWFLATEPAVVPDDLVDLKRILPDTLAELGLHPMRTTVVACYHSKPATHLPFLLTPEQAVVYNNMFSTRALAQAISAQASWQQLYLLGPDGSLLSLSTVPRLAPGLITAQDLATQPQGRHDWLFGALELKFRSGDLSPIEYVNRVAYTYTLQVVNGSPMWGEQGQVSDWSPFASAALPSRSYALARHDPALTPVCTQLDDAAVCAHRQVTTRSELSFGYLLKSAQNGHFTATLAVADGGARFAHRRVFSDAGYPYRHELAGLYFCVPQHADFHPSSPLAGSDRIYLGLFSPADLKDAMAMLHAVPGRPSLPLYISCADGALLKFVVRNARFIEYRDLTILRIRLLSPRDFIRRMASAGDLRVLCSSENWPGVGVVDGDWQPERSRAVPAPGENRLSLGPIHAHGEDAARYSHWSVGGFAGKQYLSAQLESQAGQCYLPVLPVEDDGYPSAVAERLFPQAHVTNGPALPLPTLPSGYRISAAHLLFHAGLDQPDAAGQADYRQYFVSWRELGFYLHVLKLKGLPVKRVYLSTRDGALLGYTARFSNDEYTLFDSVGKWTKTLGYTSSAPPPSSVVTQLASIGELRVILSGSFWMQTGKVEDDFSAVNGRFVPDKDEL</sequence>
<accession>A0A0R2ZJI2</accession>
<dbReference type="EMBL" id="JYLK01000016">
    <property type="protein sequence ID" value="KRP58321.1"/>
    <property type="molecule type" value="Genomic_DNA"/>
</dbReference>
<organism evidence="1 3">
    <name type="scientific">Pseudomonas trivialis</name>
    <dbReference type="NCBI Taxonomy" id="200450"/>
    <lineage>
        <taxon>Bacteria</taxon>
        <taxon>Pseudomonadati</taxon>
        <taxon>Pseudomonadota</taxon>
        <taxon>Gammaproteobacteria</taxon>
        <taxon>Pseudomonadales</taxon>
        <taxon>Pseudomonadaceae</taxon>
        <taxon>Pseudomonas</taxon>
    </lineage>
</organism>
<evidence type="ECO:0000313" key="3">
    <source>
        <dbReference type="Proteomes" id="UP000052019"/>
    </source>
</evidence>
<reference evidence="2 4" key="2">
    <citation type="submission" date="2016-10" db="EMBL/GenBank/DDBJ databases">
        <authorList>
            <person name="Varghese N."/>
            <person name="Submissions S."/>
        </authorList>
    </citation>
    <scope>NUCLEOTIDE SEQUENCE [LARGE SCALE GENOMIC DNA]</scope>
    <source>
        <strain evidence="2 4">BS3111</strain>
    </source>
</reference>
<name>A0A0R2ZJI2_9PSED</name>
<dbReference type="RefSeq" id="WP_057009708.1">
    <property type="nucleotide sequence ID" value="NZ_JYLK01000016.1"/>
</dbReference>
<dbReference type="PATRIC" id="fig|200450.4.peg.1066"/>
<reference evidence="1 3" key="1">
    <citation type="submission" date="2015-02" db="EMBL/GenBank/DDBJ databases">
        <title>Two Pseudomonas sp. nov. isolated from raw milk.</title>
        <authorList>
            <person name="Wenning M."/>
            <person name="von Neubeck M."/>
            <person name="Huptas C."/>
            <person name="Scherer S."/>
        </authorList>
    </citation>
    <scope>NUCLEOTIDE SEQUENCE [LARGE SCALE GENOMIC DNA]</scope>
    <source>
        <strain evidence="1 3">DSM 14937</strain>
    </source>
</reference>
<proteinExistence type="predicted"/>